<feature type="transmembrane region" description="Helical" evidence="7">
    <location>
        <begin position="224"/>
        <end position="245"/>
    </location>
</feature>
<name>A0A101H078_9BACT</name>
<dbReference type="InterPro" id="IPR035906">
    <property type="entry name" value="MetI-like_sf"/>
</dbReference>
<comment type="caution">
    <text evidence="9">The sequence shown here is derived from an EMBL/GenBank/DDBJ whole genome shotgun (WGS) entry which is preliminary data.</text>
</comment>
<keyword evidence="5 7" id="KW-1133">Transmembrane helix</keyword>
<dbReference type="GO" id="GO:0005886">
    <property type="term" value="C:plasma membrane"/>
    <property type="evidence" value="ECO:0007669"/>
    <property type="project" value="UniProtKB-SubCell"/>
</dbReference>
<feature type="transmembrane region" description="Helical" evidence="7">
    <location>
        <begin position="20"/>
        <end position="50"/>
    </location>
</feature>
<feature type="transmembrane region" description="Helical" evidence="7">
    <location>
        <begin position="257"/>
        <end position="277"/>
    </location>
</feature>
<feature type="transmembrane region" description="Helical" evidence="7">
    <location>
        <begin position="383"/>
        <end position="405"/>
    </location>
</feature>
<feature type="transmembrane region" description="Helical" evidence="7">
    <location>
        <begin position="417"/>
        <end position="438"/>
    </location>
</feature>
<dbReference type="Proteomes" id="UP000054260">
    <property type="component" value="Unassembled WGS sequence"/>
</dbReference>
<dbReference type="Gene3D" id="1.10.3720.10">
    <property type="entry name" value="MetI-like"/>
    <property type="match status" value="2"/>
</dbReference>
<dbReference type="SUPFAM" id="SSF161098">
    <property type="entry name" value="MetI-like"/>
    <property type="match status" value="2"/>
</dbReference>
<comment type="subcellular location">
    <subcellularLocation>
        <location evidence="1 7">Cell membrane</location>
        <topology evidence="1 7">Multi-pass membrane protein</topology>
    </subcellularLocation>
</comment>
<evidence type="ECO:0000256" key="5">
    <source>
        <dbReference type="ARBA" id="ARBA00022989"/>
    </source>
</evidence>
<evidence type="ECO:0000256" key="3">
    <source>
        <dbReference type="ARBA" id="ARBA00022475"/>
    </source>
</evidence>
<evidence type="ECO:0000256" key="2">
    <source>
        <dbReference type="ARBA" id="ARBA00022448"/>
    </source>
</evidence>
<evidence type="ECO:0000256" key="6">
    <source>
        <dbReference type="ARBA" id="ARBA00023136"/>
    </source>
</evidence>
<dbReference type="InterPro" id="IPR000515">
    <property type="entry name" value="MetI-like"/>
</dbReference>
<dbReference type="PANTHER" id="PTHR30193:SF37">
    <property type="entry name" value="INNER MEMBRANE ABC TRANSPORTER PERMEASE PROTEIN YCJO"/>
    <property type="match status" value="1"/>
</dbReference>
<keyword evidence="9" id="KW-0762">Sugar transport</keyword>
<dbReference type="GO" id="GO:0055085">
    <property type="term" value="P:transmembrane transport"/>
    <property type="evidence" value="ECO:0007669"/>
    <property type="project" value="InterPro"/>
</dbReference>
<accession>A0A101H078</accession>
<gene>
    <name evidence="9" type="ORF">XD86_0511</name>
</gene>
<dbReference type="PROSITE" id="PS50928">
    <property type="entry name" value="ABC_TM1"/>
    <property type="match status" value="1"/>
</dbReference>
<evidence type="ECO:0000256" key="7">
    <source>
        <dbReference type="RuleBase" id="RU363032"/>
    </source>
</evidence>
<evidence type="ECO:0000313" key="9">
    <source>
        <dbReference type="EMBL" id="KUK67923.1"/>
    </source>
</evidence>
<evidence type="ECO:0000256" key="4">
    <source>
        <dbReference type="ARBA" id="ARBA00022692"/>
    </source>
</evidence>
<sequence length="447" mass="51237">MGGNDLPYSRRSKKYWKETWQAYLFLLPSIVILGVFVFWPIGFSLVLSFFKWDYTSTTRYFIGFDNYKELFRLTYPVSLSFVNSLINTAVYIVVALVIVQALYHVFGLMSKYDKTEKSHSFLYAIYVAAVAGYVLLRNSSADLTAAGLFAGLGLMGFGLFILMRRRKSVQWKKMKSSQWLTLLLFVAVYYALAYLILRQSADFVQYFTLAKESSDFLKSIYNTVYYVLLSVPTQIGLALIIAMLLNKNIKLRSLFRTAYFIPFVTSVVAVSLVWQWMFNDQFGLLNYILSIFNLPRIAWLKEEAWTIPTIAIVSVWQHVGYTTVIFLAGLQNIDRSYYEAADVDGASGWQKFKFITWPLLSGTTFFIMIITMIGAFKVFSQIFILYQGLPGPVSKSGLTLVYYVFDAFYNQQRMGVASAAAYVLFMIILALTMVQLYVGKKRVHYEG</sequence>
<feature type="domain" description="ABC transmembrane type-1" evidence="8">
    <location>
        <begin position="220"/>
        <end position="435"/>
    </location>
</feature>
<dbReference type="EMBL" id="LGGH01000055">
    <property type="protein sequence ID" value="KUK67923.1"/>
    <property type="molecule type" value="Genomic_DNA"/>
</dbReference>
<dbReference type="Pfam" id="PF00528">
    <property type="entry name" value="BPD_transp_1"/>
    <property type="match status" value="1"/>
</dbReference>
<dbReference type="PATRIC" id="fig|1236046.6.peg.627"/>
<feature type="transmembrane region" description="Helical" evidence="7">
    <location>
        <begin position="354"/>
        <end position="376"/>
    </location>
</feature>
<feature type="transmembrane region" description="Helical" evidence="7">
    <location>
        <begin position="143"/>
        <end position="163"/>
    </location>
</feature>
<dbReference type="PANTHER" id="PTHR30193">
    <property type="entry name" value="ABC TRANSPORTER PERMEASE PROTEIN"/>
    <property type="match status" value="1"/>
</dbReference>
<reference evidence="10" key="1">
    <citation type="journal article" date="2015" name="MBio">
        <title>Genome-Resolved Metagenomic Analysis Reveals Roles for Candidate Phyla and Other Microbial Community Members in Biogeochemical Transformations in Oil Reservoirs.</title>
        <authorList>
            <person name="Hu P."/>
            <person name="Tom L."/>
            <person name="Singh A."/>
            <person name="Thomas B.C."/>
            <person name="Baker B.J."/>
            <person name="Piceno Y.M."/>
            <person name="Andersen G.L."/>
            <person name="Banfield J.F."/>
        </authorList>
    </citation>
    <scope>NUCLEOTIDE SEQUENCE [LARGE SCALE GENOMIC DNA]</scope>
</reference>
<evidence type="ECO:0000313" key="10">
    <source>
        <dbReference type="Proteomes" id="UP000054260"/>
    </source>
</evidence>
<feature type="transmembrane region" description="Helical" evidence="7">
    <location>
        <begin position="179"/>
        <end position="197"/>
    </location>
</feature>
<comment type="similarity">
    <text evidence="7">Belongs to the binding-protein-dependent transport system permease family.</text>
</comment>
<feature type="transmembrane region" description="Helical" evidence="7">
    <location>
        <begin position="121"/>
        <end position="137"/>
    </location>
</feature>
<evidence type="ECO:0000259" key="8">
    <source>
        <dbReference type="PROSITE" id="PS50928"/>
    </source>
</evidence>
<feature type="transmembrane region" description="Helical" evidence="7">
    <location>
        <begin position="89"/>
        <end position="109"/>
    </location>
</feature>
<organism evidence="9 10">
    <name type="scientific">Mesotoga infera</name>
    <dbReference type="NCBI Taxonomy" id="1236046"/>
    <lineage>
        <taxon>Bacteria</taxon>
        <taxon>Thermotogati</taxon>
        <taxon>Thermotogota</taxon>
        <taxon>Thermotogae</taxon>
        <taxon>Kosmotogales</taxon>
        <taxon>Kosmotogaceae</taxon>
        <taxon>Mesotoga</taxon>
    </lineage>
</organism>
<dbReference type="AlphaFoldDB" id="A0A101H078"/>
<keyword evidence="6 7" id="KW-0472">Membrane</keyword>
<keyword evidence="4 7" id="KW-0812">Transmembrane</keyword>
<protein>
    <submittedName>
        <fullName evidence="9">Permease component of ABC-type sugar transporter</fullName>
    </submittedName>
</protein>
<dbReference type="InterPro" id="IPR051393">
    <property type="entry name" value="ABC_transporter_permease"/>
</dbReference>
<evidence type="ECO:0000256" key="1">
    <source>
        <dbReference type="ARBA" id="ARBA00004651"/>
    </source>
</evidence>
<keyword evidence="3" id="KW-1003">Cell membrane</keyword>
<keyword evidence="2 7" id="KW-0813">Transport</keyword>
<proteinExistence type="inferred from homology"/>
<dbReference type="CDD" id="cd06261">
    <property type="entry name" value="TM_PBP2"/>
    <property type="match status" value="1"/>
</dbReference>